<evidence type="ECO:0000259" key="17">
    <source>
        <dbReference type="PROSITE" id="PS50886"/>
    </source>
</evidence>
<evidence type="ECO:0000256" key="2">
    <source>
        <dbReference type="ARBA" id="ARBA00008653"/>
    </source>
</evidence>
<evidence type="ECO:0000256" key="8">
    <source>
        <dbReference type="ARBA" id="ARBA00022741"/>
    </source>
</evidence>
<dbReference type="InterPro" id="IPR004532">
    <property type="entry name" value="Phe-tRNA-ligase_IIc_bsu_bact"/>
</dbReference>
<evidence type="ECO:0000256" key="12">
    <source>
        <dbReference type="ARBA" id="ARBA00022917"/>
    </source>
</evidence>
<keyword evidence="21" id="KW-1185">Reference proteome</keyword>
<comment type="similarity">
    <text evidence="2 15">Belongs to the phenylalanyl-tRNA synthetase beta subunit family. Type 1 subfamily.</text>
</comment>
<dbReference type="FunFam" id="3.30.56.10:FF:000002">
    <property type="entry name" value="Phenylalanine--tRNA ligase beta subunit"/>
    <property type="match status" value="1"/>
</dbReference>
<dbReference type="OrthoDB" id="9805455at2"/>
<evidence type="ECO:0000256" key="6">
    <source>
        <dbReference type="ARBA" id="ARBA00022598"/>
    </source>
</evidence>
<dbReference type="SMART" id="SM00896">
    <property type="entry name" value="FDX-ACB"/>
    <property type="match status" value="1"/>
</dbReference>
<comment type="subunit">
    <text evidence="3 15">Tetramer of two alpha and two beta subunits.</text>
</comment>
<evidence type="ECO:0000256" key="14">
    <source>
        <dbReference type="ARBA" id="ARBA00049255"/>
    </source>
</evidence>
<dbReference type="Gene3D" id="3.30.930.10">
    <property type="entry name" value="Bira Bifunctional Protein, Domain 2"/>
    <property type="match status" value="1"/>
</dbReference>
<comment type="cofactor">
    <cofactor evidence="15">
        <name>Mg(2+)</name>
        <dbReference type="ChEBI" id="CHEBI:18420"/>
    </cofactor>
    <text evidence="15">Binds 2 magnesium ions per tetramer.</text>
</comment>
<dbReference type="InterPro" id="IPR005147">
    <property type="entry name" value="tRNA_synthase_B5-dom"/>
</dbReference>
<dbReference type="InterPro" id="IPR036690">
    <property type="entry name" value="Fdx_antiC-bd_sf"/>
</dbReference>
<protein>
    <recommendedName>
        <fullName evidence="15">Phenylalanine--tRNA ligase beta subunit</fullName>
        <ecNumber evidence="15">6.1.1.20</ecNumber>
    </recommendedName>
    <alternativeName>
        <fullName evidence="15">Phenylalanyl-tRNA synthetase beta subunit</fullName>
        <shortName evidence="15">PheRS</shortName>
    </alternativeName>
</protein>
<dbReference type="GO" id="GO:0000049">
    <property type="term" value="F:tRNA binding"/>
    <property type="evidence" value="ECO:0007669"/>
    <property type="project" value="UniProtKB-UniRule"/>
</dbReference>
<keyword evidence="6 15" id="KW-0436">Ligase</keyword>
<feature type="domain" description="TRNA-binding" evidence="17">
    <location>
        <begin position="40"/>
        <end position="155"/>
    </location>
</feature>
<sequence length="805" mass="89159">MNVSYKWLSEYLNLDSITPEELAEKLSRTGIEVEDVTIPQEGLKKIVVGHALSVVDHPDSDHLHICQVDIGEEEPSQIVCGAPNIAAGQKIIVALPGSRITGNKKIKKSKMRGEVSNGMVCSLEELGYSDKVIPKKYADGIYVLPEDAVPGEEVFSYLAMDDAILDLSVTANRADALSMRGVAHEVAAVYDLEPSFKEVVLTEDSTDKVEDYMSVSVEDTTDAPIYTIRVIKDIKVKESPMWLQTKLMNAGIRPLNNIVDITNYILLEYGQPLHAFDYDQLNSKEILVRRAKENEELVTLDEEERTLTSNNIVITDGQKPVALAGVMGGLDSHITDDTVTVALEAALFEPISVRKTAKELNLRSESSSRFEKGINLATLQQASEHAAALMAELGEGTVVSGVASVDTAEVKDSVVKTTLGKINRSLGTAISAEEIEKIFHQLGFGVTISNEEVTVVVPPRRWDIHIEADLIEEVARIYGYDRLPSTLPTTESLPGGLTTKQRLVRHTRRFLEDAGLAQAISYVLTTPEKASRFMMRESDMTQLEMPMSEERSTLRMNLISGLLDDVQYNLSHNNQHAALYETGRVFYKDPTQTLPIEEEHLAGVITGSLGEKDWQGEGEEVDFYVLKGILGELMTTYGLVGEVEYQQDTNRSDMHPGRTATILLNGEEIGFIGQIHPVTAKELDINETYAFELNLDAIVQAEKEATVYRGIPKYPGMTRDVALLVDDTVTNQQIVDVILEKGGKYLKHVRLFDLYQGEHIAPGKKSMAYTLAYLNPEATLQEEEVTKAFEEVKEAIVTQLNAEIR</sequence>
<dbReference type="PANTHER" id="PTHR10947">
    <property type="entry name" value="PHENYLALANYL-TRNA SYNTHETASE BETA CHAIN AND LEUCINE-RICH REPEAT-CONTAINING PROTEIN 47"/>
    <property type="match status" value="1"/>
</dbReference>
<dbReference type="PROSITE" id="PS50886">
    <property type="entry name" value="TRBD"/>
    <property type="match status" value="1"/>
</dbReference>
<dbReference type="CDD" id="cd00769">
    <property type="entry name" value="PheRS_beta_core"/>
    <property type="match status" value="1"/>
</dbReference>
<evidence type="ECO:0000256" key="15">
    <source>
        <dbReference type="HAMAP-Rule" id="MF_00283"/>
    </source>
</evidence>
<feature type="domain" description="B5" evidence="19">
    <location>
        <begin position="410"/>
        <end position="485"/>
    </location>
</feature>
<keyword evidence="9 15" id="KW-0067">ATP-binding</keyword>
<dbReference type="InterPro" id="IPR005121">
    <property type="entry name" value="Fdx_antiC-bd"/>
</dbReference>
<dbReference type="Gene3D" id="2.40.50.140">
    <property type="entry name" value="Nucleic acid-binding proteins"/>
    <property type="match status" value="1"/>
</dbReference>
<evidence type="ECO:0000256" key="10">
    <source>
        <dbReference type="ARBA" id="ARBA00022842"/>
    </source>
</evidence>
<dbReference type="SUPFAM" id="SSF54991">
    <property type="entry name" value="Anticodon-binding domain of PheRS"/>
    <property type="match status" value="1"/>
</dbReference>
<dbReference type="GO" id="GO:0016740">
    <property type="term" value="F:transferase activity"/>
    <property type="evidence" value="ECO:0007669"/>
    <property type="project" value="UniProtKB-ARBA"/>
</dbReference>
<evidence type="ECO:0000256" key="7">
    <source>
        <dbReference type="ARBA" id="ARBA00022723"/>
    </source>
</evidence>
<dbReference type="EMBL" id="FOXW01000002">
    <property type="protein sequence ID" value="SFQ15182.1"/>
    <property type="molecule type" value="Genomic_DNA"/>
</dbReference>
<dbReference type="EC" id="6.1.1.20" evidence="15"/>
<feature type="domain" description="FDX-ACB" evidence="18">
    <location>
        <begin position="712"/>
        <end position="805"/>
    </location>
</feature>
<keyword evidence="13 15" id="KW-0030">Aminoacyl-tRNA synthetase</keyword>
<comment type="catalytic activity">
    <reaction evidence="14 15">
        <text>tRNA(Phe) + L-phenylalanine + ATP = L-phenylalanyl-tRNA(Phe) + AMP + diphosphate + H(+)</text>
        <dbReference type="Rhea" id="RHEA:19413"/>
        <dbReference type="Rhea" id="RHEA-COMP:9668"/>
        <dbReference type="Rhea" id="RHEA-COMP:9699"/>
        <dbReference type="ChEBI" id="CHEBI:15378"/>
        <dbReference type="ChEBI" id="CHEBI:30616"/>
        <dbReference type="ChEBI" id="CHEBI:33019"/>
        <dbReference type="ChEBI" id="CHEBI:58095"/>
        <dbReference type="ChEBI" id="CHEBI:78442"/>
        <dbReference type="ChEBI" id="CHEBI:78531"/>
        <dbReference type="ChEBI" id="CHEBI:456215"/>
        <dbReference type="EC" id="6.1.1.20"/>
    </reaction>
</comment>
<dbReference type="SUPFAM" id="SSF55681">
    <property type="entry name" value="Class II aaRS and biotin synthetases"/>
    <property type="match status" value="1"/>
</dbReference>
<dbReference type="PROSITE" id="PS51447">
    <property type="entry name" value="FDX_ACB"/>
    <property type="match status" value="1"/>
</dbReference>
<dbReference type="GO" id="GO:0009328">
    <property type="term" value="C:phenylalanine-tRNA ligase complex"/>
    <property type="evidence" value="ECO:0007669"/>
    <property type="project" value="TreeGrafter"/>
</dbReference>
<dbReference type="InterPro" id="IPR033714">
    <property type="entry name" value="tRNA_bind_bactPheRS"/>
</dbReference>
<dbReference type="InterPro" id="IPR012340">
    <property type="entry name" value="NA-bd_OB-fold"/>
</dbReference>
<dbReference type="InterPro" id="IPR045864">
    <property type="entry name" value="aa-tRNA-synth_II/BPL/LPL"/>
</dbReference>
<accession>A0A1I5W612</accession>
<dbReference type="FunFam" id="2.40.50.140:FF:000045">
    <property type="entry name" value="Phenylalanine--tRNA ligase beta subunit"/>
    <property type="match status" value="1"/>
</dbReference>
<dbReference type="Pfam" id="PF01588">
    <property type="entry name" value="tRNA_bind"/>
    <property type="match status" value="1"/>
</dbReference>
<dbReference type="Pfam" id="PF03483">
    <property type="entry name" value="B3_4"/>
    <property type="match status" value="1"/>
</dbReference>
<keyword evidence="8 15" id="KW-0547">Nucleotide-binding</keyword>
<dbReference type="Proteomes" id="UP000199136">
    <property type="component" value="Unassembled WGS sequence"/>
</dbReference>
<dbReference type="SMART" id="SM00874">
    <property type="entry name" value="B5"/>
    <property type="match status" value="1"/>
</dbReference>
<keyword evidence="12 15" id="KW-0648">Protein biosynthesis</keyword>
<dbReference type="InterPro" id="IPR045060">
    <property type="entry name" value="Phe-tRNA-ligase_IIc_bsu"/>
</dbReference>
<dbReference type="GO" id="GO:0005524">
    <property type="term" value="F:ATP binding"/>
    <property type="evidence" value="ECO:0007669"/>
    <property type="project" value="UniProtKB-UniRule"/>
</dbReference>
<evidence type="ECO:0000259" key="18">
    <source>
        <dbReference type="PROSITE" id="PS51447"/>
    </source>
</evidence>
<feature type="binding site" evidence="15">
    <location>
        <position position="472"/>
    </location>
    <ligand>
        <name>Mg(2+)</name>
        <dbReference type="ChEBI" id="CHEBI:18420"/>
        <note>shared with alpha subunit</note>
    </ligand>
</feature>
<dbReference type="GO" id="GO:0006432">
    <property type="term" value="P:phenylalanyl-tRNA aminoacylation"/>
    <property type="evidence" value="ECO:0007669"/>
    <property type="project" value="UniProtKB-UniRule"/>
</dbReference>
<dbReference type="NCBIfam" id="TIGR00472">
    <property type="entry name" value="pheT_bact"/>
    <property type="match status" value="1"/>
</dbReference>
<dbReference type="STRING" id="82801.SAMN04488506_0793"/>
<feature type="binding site" evidence="15">
    <location>
        <position position="473"/>
    </location>
    <ligand>
        <name>Mg(2+)</name>
        <dbReference type="ChEBI" id="CHEBI:18420"/>
        <note>shared with alpha subunit</note>
    </ligand>
</feature>
<evidence type="ECO:0000256" key="9">
    <source>
        <dbReference type="ARBA" id="ARBA00022840"/>
    </source>
</evidence>
<dbReference type="CDD" id="cd02796">
    <property type="entry name" value="tRNA_bind_bactPheRS"/>
    <property type="match status" value="1"/>
</dbReference>
<dbReference type="Pfam" id="PF03484">
    <property type="entry name" value="B5"/>
    <property type="match status" value="1"/>
</dbReference>
<dbReference type="Gene3D" id="3.30.70.380">
    <property type="entry name" value="Ferrodoxin-fold anticodon-binding domain"/>
    <property type="match status" value="1"/>
</dbReference>
<gene>
    <name evidence="15" type="primary">pheT</name>
    <name evidence="20" type="ORF">SAMN04488506_0793</name>
</gene>
<evidence type="ECO:0000313" key="20">
    <source>
        <dbReference type="EMBL" id="SFQ15182.1"/>
    </source>
</evidence>
<dbReference type="FunFam" id="3.50.40.10:FF:000001">
    <property type="entry name" value="Phenylalanine--tRNA ligase beta subunit"/>
    <property type="match status" value="1"/>
</dbReference>
<keyword evidence="7 15" id="KW-0479">Metal-binding</keyword>
<feature type="binding site" evidence="15">
    <location>
        <position position="463"/>
    </location>
    <ligand>
        <name>Mg(2+)</name>
        <dbReference type="ChEBI" id="CHEBI:18420"/>
        <note>shared with alpha subunit</note>
    </ligand>
</feature>
<dbReference type="InterPro" id="IPR009061">
    <property type="entry name" value="DNA-bd_dom_put_sf"/>
</dbReference>
<name>A0A1I5W612_9LACT</name>
<dbReference type="FunFam" id="3.30.70.380:FF:000001">
    <property type="entry name" value="Phenylalanine--tRNA ligase beta subunit"/>
    <property type="match status" value="1"/>
</dbReference>
<dbReference type="Pfam" id="PF17759">
    <property type="entry name" value="tRNA_synthFbeta"/>
    <property type="match status" value="1"/>
</dbReference>
<dbReference type="PROSITE" id="PS51483">
    <property type="entry name" value="B5"/>
    <property type="match status" value="1"/>
</dbReference>
<organism evidence="20 21">
    <name type="scientific">Desemzia incerta</name>
    <dbReference type="NCBI Taxonomy" id="82801"/>
    <lineage>
        <taxon>Bacteria</taxon>
        <taxon>Bacillati</taxon>
        <taxon>Bacillota</taxon>
        <taxon>Bacilli</taxon>
        <taxon>Lactobacillales</taxon>
        <taxon>Carnobacteriaceae</taxon>
        <taxon>Desemzia</taxon>
    </lineage>
</organism>
<dbReference type="Gene3D" id="3.30.56.10">
    <property type="match status" value="2"/>
</dbReference>
<dbReference type="GO" id="GO:0004826">
    <property type="term" value="F:phenylalanine-tRNA ligase activity"/>
    <property type="evidence" value="ECO:0007669"/>
    <property type="project" value="UniProtKB-UniRule"/>
</dbReference>
<evidence type="ECO:0000256" key="4">
    <source>
        <dbReference type="ARBA" id="ARBA00022490"/>
    </source>
</evidence>
<dbReference type="GO" id="GO:0140096">
    <property type="term" value="F:catalytic activity, acting on a protein"/>
    <property type="evidence" value="ECO:0007669"/>
    <property type="project" value="UniProtKB-ARBA"/>
</dbReference>
<evidence type="ECO:0000259" key="19">
    <source>
        <dbReference type="PROSITE" id="PS51483"/>
    </source>
</evidence>
<keyword evidence="5 16" id="KW-0820">tRNA-binding</keyword>
<dbReference type="SUPFAM" id="SSF50249">
    <property type="entry name" value="Nucleic acid-binding proteins"/>
    <property type="match status" value="1"/>
</dbReference>
<keyword evidence="10 15" id="KW-0460">Magnesium</keyword>
<evidence type="ECO:0000256" key="16">
    <source>
        <dbReference type="PROSITE-ProRule" id="PRU00209"/>
    </source>
</evidence>
<dbReference type="SUPFAM" id="SSF46955">
    <property type="entry name" value="Putative DNA-binding domain"/>
    <property type="match status" value="1"/>
</dbReference>
<evidence type="ECO:0000256" key="5">
    <source>
        <dbReference type="ARBA" id="ARBA00022555"/>
    </source>
</evidence>
<dbReference type="RefSeq" id="WP_092479848.1">
    <property type="nucleotide sequence ID" value="NZ_FOXW01000002.1"/>
</dbReference>
<reference evidence="20 21" key="1">
    <citation type="submission" date="2016-10" db="EMBL/GenBank/DDBJ databases">
        <authorList>
            <person name="de Groot N.N."/>
        </authorList>
    </citation>
    <scope>NUCLEOTIDE SEQUENCE [LARGE SCALE GENOMIC DNA]</scope>
    <source>
        <strain evidence="20 21">DSM 20581</strain>
    </source>
</reference>
<evidence type="ECO:0000313" key="21">
    <source>
        <dbReference type="Proteomes" id="UP000199136"/>
    </source>
</evidence>
<evidence type="ECO:0000256" key="13">
    <source>
        <dbReference type="ARBA" id="ARBA00023146"/>
    </source>
</evidence>
<dbReference type="FunFam" id="3.30.930.10:FF:000022">
    <property type="entry name" value="Phenylalanine--tRNA ligase beta subunit"/>
    <property type="match status" value="1"/>
</dbReference>
<feature type="binding site" evidence="15">
    <location>
        <position position="469"/>
    </location>
    <ligand>
        <name>Mg(2+)</name>
        <dbReference type="ChEBI" id="CHEBI:18420"/>
        <note>shared with alpha subunit</note>
    </ligand>
</feature>
<evidence type="ECO:0000256" key="3">
    <source>
        <dbReference type="ARBA" id="ARBA00011209"/>
    </source>
</evidence>
<proteinExistence type="inferred from homology"/>
<dbReference type="PANTHER" id="PTHR10947:SF0">
    <property type="entry name" value="PHENYLALANINE--TRNA LIGASE BETA SUBUNIT"/>
    <property type="match status" value="1"/>
</dbReference>
<dbReference type="InterPro" id="IPR041616">
    <property type="entry name" value="PheRS_beta_core"/>
</dbReference>
<dbReference type="Pfam" id="PF03147">
    <property type="entry name" value="FDX-ACB"/>
    <property type="match status" value="1"/>
</dbReference>
<dbReference type="AlphaFoldDB" id="A0A1I5W612"/>
<dbReference type="SUPFAM" id="SSF56037">
    <property type="entry name" value="PheT/TilS domain"/>
    <property type="match status" value="1"/>
</dbReference>
<dbReference type="Gene3D" id="3.50.40.10">
    <property type="entry name" value="Phenylalanyl-trna Synthetase, Chain B, domain 3"/>
    <property type="match status" value="1"/>
</dbReference>
<comment type="subcellular location">
    <subcellularLocation>
        <location evidence="1 15">Cytoplasm</location>
    </subcellularLocation>
</comment>
<dbReference type="InterPro" id="IPR020825">
    <property type="entry name" value="Phe-tRNA_synthase-like_B3/B4"/>
</dbReference>
<evidence type="ECO:0000256" key="11">
    <source>
        <dbReference type="ARBA" id="ARBA00022884"/>
    </source>
</evidence>
<keyword evidence="11 16" id="KW-0694">RNA-binding</keyword>
<dbReference type="GO" id="GO:0000287">
    <property type="term" value="F:magnesium ion binding"/>
    <property type="evidence" value="ECO:0007669"/>
    <property type="project" value="UniProtKB-UniRule"/>
</dbReference>
<dbReference type="NCBIfam" id="NF045760">
    <property type="entry name" value="YtpR"/>
    <property type="match status" value="1"/>
</dbReference>
<dbReference type="SMART" id="SM00873">
    <property type="entry name" value="B3_4"/>
    <property type="match status" value="1"/>
</dbReference>
<evidence type="ECO:0000256" key="1">
    <source>
        <dbReference type="ARBA" id="ARBA00004496"/>
    </source>
</evidence>
<keyword evidence="4 15" id="KW-0963">Cytoplasm</keyword>
<dbReference type="InterPro" id="IPR005146">
    <property type="entry name" value="B3/B4_tRNA-bd"/>
</dbReference>
<dbReference type="InterPro" id="IPR002547">
    <property type="entry name" value="tRNA-bd_dom"/>
</dbReference>
<dbReference type="HAMAP" id="MF_00283">
    <property type="entry name" value="Phe_tRNA_synth_beta1"/>
    <property type="match status" value="1"/>
</dbReference>